<dbReference type="EMBL" id="JBDIME010000006">
    <property type="protein sequence ID" value="MEN2789947.1"/>
    <property type="molecule type" value="Genomic_DNA"/>
</dbReference>
<reference evidence="2 3" key="1">
    <citation type="submission" date="2024-05" db="EMBL/GenBank/DDBJ databases">
        <authorList>
            <person name="Liu Q."/>
            <person name="Xin Y.-H."/>
        </authorList>
    </citation>
    <scope>NUCLEOTIDE SEQUENCE [LARGE SCALE GENOMIC DNA]</scope>
    <source>
        <strain evidence="2 3">CGMCC 1.10181</strain>
    </source>
</reference>
<dbReference type="InterPro" id="IPR012349">
    <property type="entry name" value="Split_barrel_FMN-bd"/>
</dbReference>
<dbReference type="PANTHER" id="PTHR42815">
    <property type="entry name" value="FAD-BINDING, PUTATIVE (AFU_ORTHOLOGUE AFUA_6G07600)-RELATED"/>
    <property type="match status" value="1"/>
</dbReference>
<protein>
    <submittedName>
        <fullName evidence="2">Pyridoxamine 5'-phosphate oxidase family protein</fullName>
    </submittedName>
</protein>
<evidence type="ECO:0000313" key="2">
    <source>
        <dbReference type="EMBL" id="MEN2789947.1"/>
    </source>
</evidence>
<dbReference type="SUPFAM" id="SSF50475">
    <property type="entry name" value="FMN-binding split barrel"/>
    <property type="match status" value="1"/>
</dbReference>
<dbReference type="InterPro" id="IPR011576">
    <property type="entry name" value="Pyridox_Oxase_N"/>
</dbReference>
<dbReference type="Pfam" id="PF01243">
    <property type="entry name" value="PNPOx_N"/>
    <property type="match status" value="1"/>
</dbReference>
<dbReference type="PANTHER" id="PTHR42815:SF2">
    <property type="entry name" value="FAD-BINDING, PUTATIVE (AFU_ORTHOLOGUE AFUA_6G07600)-RELATED"/>
    <property type="match status" value="1"/>
</dbReference>
<proteinExistence type="predicted"/>
<feature type="domain" description="Pyridoxamine 5'-phosphate oxidase N-terminal" evidence="1">
    <location>
        <begin position="44"/>
        <end position="131"/>
    </location>
</feature>
<comment type="caution">
    <text evidence="2">The sequence shown here is derived from an EMBL/GenBank/DDBJ whole genome shotgun (WGS) entry which is preliminary data.</text>
</comment>
<evidence type="ECO:0000259" key="1">
    <source>
        <dbReference type="Pfam" id="PF01243"/>
    </source>
</evidence>
<dbReference type="Gene3D" id="2.30.110.10">
    <property type="entry name" value="Electron Transport, Fmn-binding Protein, Chain A"/>
    <property type="match status" value="1"/>
</dbReference>
<gene>
    <name evidence="2" type="ORF">ABC974_09945</name>
</gene>
<organism evidence="2 3">
    <name type="scientific">Sphingomonas oligophenolica</name>
    <dbReference type="NCBI Taxonomy" id="301154"/>
    <lineage>
        <taxon>Bacteria</taxon>
        <taxon>Pseudomonadati</taxon>
        <taxon>Pseudomonadota</taxon>
        <taxon>Alphaproteobacteria</taxon>
        <taxon>Sphingomonadales</taxon>
        <taxon>Sphingomonadaceae</taxon>
        <taxon>Sphingomonas</taxon>
    </lineage>
</organism>
<sequence>MAYGFLDIATTPSVHAAQVANGSAGLYDKAGAHRRFDRFGPDEQAFIAARDSFYMASVSETGWPYVQHRGGPAGFVKLIDDRTLAFPDFRGNRQYISLGNTNANDRVALIMMDYPRRARMKLYAHVEVRELADDPALAERLMLPGYRAIPERAFLLHLEAFDWNCPQHITPRFTESEIAAAVAPLQTRLAELEAENRALREQLAATKGPA</sequence>
<dbReference type="RefSeq" id="WP_343891266.1">
    <property type="nucleotide sequence ID" value="NZ_BAAAEH010000040.1"/>
</dbReference>
<accession>A0ABU9Y2F4</accession>
<name>A0ABU9Y2F4_9SPHN</name>
<keyword evidence="3" id="KW-1185">Reference proteome</keyword>
<dbReference type="Proteomes" id="UP001419910">
    <property type="component" value="Unassembled WGS sequence"/>
</dbReference>
<evidence type="ECO:0000313" key="3">
    <source>
        <dbReference type="Proteomes" id="UP001419910"/>
    </source>
</evidence>